<dbReference type="GO" id="GO:0006094">
    <property type="term" value="P:gluconeogenesis"/>
    <property type="evidence" value="ECO:0007669"/>
    <property type="project" value="TreeGrafter"/>
</dbReference>
<proteinExistence type="predicted"/>
<dbReference type="InterPro" id="IPR000146">
    <property type="entry name" value="FBPase_class-1"/>
</dbReference>
<dbReference type="GO" id="GO:0005737">
    <property type="term" value="C:cytoplasm"/>
    <property type="evidence" value="ECO:0007669"/>
    <property type="project" value="TreeGrafter"/>
</dbReference>
<dbReference type="GO" id="GO:0030388">
    <property type="term" value="P:fructose 1,6-bisphosphate metabolic process"/>
    <property type="evidence" value="ECO:0007669"/>
    <property type="project" value="TreeGrafter"/>
</dbReference>
<dbReference type="SUPFAM" id="SSF56655">
    <property type="entry name" value="Carbohydrate phosphatase"/>
    <property type="match status" value="1"/>
</dbReference>
<dbReference type="EMBL" id="FCNP01000001">
    <property type="protein sequence ID" value="CVI54346.1"/>
    <property type="molecule type" value="Genomic_DNA"/>
</dbReference>
<reference evidence="3" key="1">
    <citation type="submission" date="2016-01" db="EMBL/GenBank/DDBJ databases">
        <authorList>
            <person name="Regsiter A."/>
            <person name="william w."/>
        </authorList>
    </citation>
    <scope>NUCLEOTIDE SEQUENCE</scope>
    <source>
        <strain evidence="3">NCPPB 1641</strain>
    </source>
</reference>
<dbReference type="PROSITE" id="PS00124">
    <property type="entry name" value="FBPASE"/>
    <property type="match status" value="1"/>
</dbReference>
<dbReference type="PANTHER" id="PTHR11556:SF35">
    <property type="entry name" value="SEDOHEPTULOSE-1,7-BISPHOSPHATASE, CHLOROPLASTIC"/>
    <property type="match status" value="1"/>
</dbReference>
<comment type="caution">
    <text evidence="3">The sequence shown here is derived from an EMBL/GenBank/DDBJ whole genome shotgun (WGS) entry which is preliminary data.</text>
</comment>
<dbReference type="GO" id="GO:0042132">
    <property type="term" value="F:fructose 1,6-bisphosphate 1-phosphatase activity"/>
    <property type="evidence" value="ECO:0007669"/>
    <property type="project" value="TreeGrafter"/>
</dbReference>
<evidence type="ECO:0000256" key="1">
    <source>
        <dbReference type="ARBA" id="ARBA00024331"/>
    </source>
</evidence>
<accession>A0A1S7TJB9</accession>
<dbReference type="GO" id="GO:0006002">
    <property type="term" value="P:fructose 6-phosphate metabolic process"/>
    <property type="evidence" value="ECO:0007669"/>
    <property type="project" value="TreeGrafter"/>
</dbReference>
<gene>
    <name evidence="3" type="ORF">AGR7A_Cc10054</name>
</gene>
<dbReference type="GO" id="GO:0005986">
    <property type="term" value="P:sucrose biosynthetic process"/>
    <property type="evidence" value="ECO:0007669"/>
    <property type="project" value="TreeGrafter"/>
</dbReference>
<comment type="pathway">
    <text evidence="1">Carbohydrate biosynthesis.</text>
</comment>
<sequence length="124" mass="13232">MAAVDQSGHKPSRTLSAIASLVKPGRLEDDTTCVGSAPWSVHRILLRGGLLMYPSTSDAKPGKLRLLYEANPMSMILEAAGGLAFDGGKRILAIDPTGIHQRVGVIMDSRTEVSEVRGYLADQT</sequence>
<dbReference type="InterPro" id="IPR020548">
    <property type="entry name" value="Fructose_bisphosphatase_AS"/>
</dbReference>
<dbReference type="GO" id="GO:0006000">
    <property type="term" value="P:fructose metabolic process"/>
    <property type="evidence" value="ECO:0007669"/>
    <property type="project" value="TreeGrafter"/>
</dbReference>
<keyword evidence="4" id="KW-1185">Reference proteome</keyword>
<evidence type="ECO:0000259" key="2">
    <source>
        <dbReference type="Pfam" id="PF18913"/>
    </source>
</evidence>
<dbReference type="InterPro" id="IPR044015">
    <property type="entry name" value="FBPase_C_dom"/>
</dbReference>
<evidence type="ECO:0000313" key="3">
    <source>
        <dbReference type="EMBL" id="CVI54346.1"/>
    </source>
</evidence>
<dbReference type="PANTHER" id="PTHR11556">
    <property type="entry name" value="FRUCTOSE-1,6-BISPHOSPHATASE-RELATED"/>
    <property type="match status" value="1"/>
</dbReference>
<name>A0A1S7TJB9_9HYPH</name>
<evidence type="ECO:0000313" key="4">
    <source>
        <dbReference type="Proteomes" id="UP000192140"/>
    </source>
</evidence>
<dbReference type="Proteomes" id="UP000192140">
    <property type="component" value="Unassembled WGS sequence"/>
</dbReference>
<dbReference type="AlphaFoldDB" id="A0A1S7TJB9"/>
<protein>
    <recommendedName>
        <fullName evidence="2">Fructose-1-6-bisphosphatase class 1 C-terminal domain-containing protein</fullName>
    </recommendedName>
</protein>
<organism evidence="3 4">
    <name type="scientific">Agrobacterium deltaense NCPPB 1641</name>
    <dbReference type="NCBI Taxonomy" id="1183425"/>
    <lineage>
        <taxon>Bacteria</taxon>
        <taxon>Pseudomonadati</taxon>
        <taxon>Pseudomonadota</taxon>
        <taxon>Alphaproteobacteria</taxon>
        <taxon>Hyphomicrobiales</taxon>
        <taxon>Rhizobiaceae</taxon>
        <taxon>Rhizobium/Agrobacterium group</taxon>
        <taxon>Agrobacterium</taxon>
    </lineage>
</organism>
<dbReference type="Gene3D" id="3.40.190.80">
    <property type="match status" value="1"/>
</dbReference>
<feature type="domain" description="Fructose-1-6-bisphosphatase class 1 C-terminal" evidence="2">
    <location>
        <begin position="40"/>
        <end position="119"/>
    </location>
</feature>
<dbReference type="Pfam" id="PF18913">
    <property type="entry name" value="FBPase_C"/>
    <property type="match status" value="1"/>
</dbReference>